<dbReference type="EMBL" id="CP063196">
    <property type="protein sequence ID" value="UOE19488.1"/>
    <property type="molecule type" value="Genomic_DNA"/>
</dbReference>
<evidence type="ECO:0000313" key="2">
    <source>
        <dbReference type="Proteomes" id="UP000265719"/>
    </source>
</evidence>
<dbReference type="RefSeq" id="WP_068687431.1">
    <property type="nucleotide sequence ID" value="NZ_CP063196.1"/>
</dbReference>
<dbReference type="OrthoDB" id="3415936at2"/>
<protein>
    <submittedName>
        <fullName evidence="1">Uncharacterized protein</fullName>
    </submittedName>
</protein>
<accession>A0A399G3L3</accession>
<keyword evidence="2" id="KW-1185">Reference proteome</keyword>
<sequence length="501" mass="57486">MKRARAKLVKALCDVPSVYDGTRRSILWEYLPEQTRGLLRTEGAAKDFAEILVSLCVRQRRLWTVLRWIRDLEDDSLPVRGAFDAADPLLEDEEWELFGLVPEDRYGVEAWRELRRALHALPCTGRIHDAYESAVAHLLLRPETPEPVTAWEAYLDLRDIGPDLQNRNPDGVFLHWVAKLTSEAGGVGAVHRWLSHREALFGEASREPEEEPSVADDSPPRLLIEVVPDPDPNRLRITHWTVTRPLVGAEPVFSATEELTGITEQELPHRVSALISRAERQQRRISHERFRLEFIFPFSLLFRFAVQHWRLSAPEGVDPPRIGSRYEIILRSREFVRGENEEYLYARGSCERRWQLLEDGEEHGLAKSASEDDMPPGRSMTEYLGDERIVAFIACERPDADWKSQVHTAVYCGVPVVAWQRTENGRDLRPRFRELLTCEGERVYRAGIKNLPKNLYVSRSRNSTPEERESSGESYALSVIHHDCQQIFLGQGDMLSTGNIQ</sequence>
<gene>
    <name evidence="1" type="ORF">NI17_022680</name>
</gene>
<evidence type="ECO:0000313" key="1">
    <source>
        <dbReference type="EMBL" id="UOE19488.1"/>
    </source>
</evidence>
<proteinExistence type="predicted"/>
<dbReference type="Proteomes" id="UP000265719">
    <property type="component" value="Chromosome"/>
</dbReference>
<dbReference type="AlphaFoldDB" id="A0A399G3L3"/>
<reference evidence="1" key="1">
    <citation type="submission" date="2020-10" db="EMBL/GenBank/DDBJ databases">
        <title>De novo genome project of the cellulose decomposer Thermobifida halotolerans type strain.</title>
        <authorList>
            <person name="Nagy I."/>
            <person name="Horvath B."/>
            <person name="Kukolya J."/>
            <person name="Nagy I."/>
            <person name="Orsini M."/>
        </authorList>
    </citation>
    <scope>NUCLEOTIDE SEQUENCE</scope>
    <source>
        <strain evidence="1">DSM 44931</strain>
    </source>
</reference>
<organism evidence="1 2">
    <name type="scientific">Thermobifida halotolerans</name>
    <dbReference type="NCBI Taxonomy" id="483545"/>
    <lineage>
        <taxon>Bacteria</taxon>
        <taxon>Bacillati</taxon>
        <taxon>Actinomycetota</taxon>
        <taxon>Actinomycetes</taxon>
        <taxon>Streptosporangiales</taxon>
        <taxon>Nocardiopsidaceae</taxon>
        <taxon>Thermobifida</taxon>
    </lineage>
</organism>
<dbReference type="KEGG" id="thao:NI17_022680"/>
<name>A0A399G3L3_9ACTN</name>